<dbReference type="OrthoDB" id="9938247at2"/>
<dbReference type="HOGENOM" id="CLU_211979_0_0_6"/>
<dbReference type="GeneID" id="84790422"/>
<evidence type="ECO:0000313" key="2">
    <source>
        <dbReference type="Proteomes" id="UP000004870"/>
    </source>
</evidence>
<name>C8NAZ4_CARH6</name>
<proteinExistence type="predicted"/>
<protein>
    <submittedName>
        <fullName evidence="1">Uncharacterized protein</fullName>
    </submittedName>
</protein>
<accession>C8NAZ4</accession>
<comment type="caution">
    <text evidence="1">The sequence shown here is derived from an EMBL/GenBank/DDBJ whole genome shotgun (WGS) entry which is preliminary data.</text>
</comment>
<reference evidence="1 2" key="1">
    <citation type="submission" date="2009-08" db="EMBL/GenBank/DDBJ databases">
        <authorList>
            <person name="Qin X."/>
            <person name="Bachman B."/>
            <person name="Battles P."/>
            <person name="Bell A."/>
            <person name="Bess C."/>
            <person name="Bickham C."/>
            <person name="Chaboub L."/>
            <person name="Chen D."/>
            <person name="Coyle M."/>
            <person name="Deiros D.R."/>
            <person name="Dinh H."/>
            <person name="Forbes L."/>
            <person name="Fowler G."/>
            <person name="Francisco L."/>
            <person name="Fu Q."/>
            <person name="Gubbala S."/>
            <person name="Hale W."/>
            <person name="Han Y."/>
            <person name="Hemphill L."/>
            <person name="Highlander S.K."/>
            <person name="Hirani K."/>
            <person name="Hogues M."/>
            <person name="Jackson L."/>
            <person name="Jakkamsetti A."/>
            <person name="Javaid M."/>
            <person name="Jiang H."/>
            <person name="Korchina V."/>
            <person name="Kovar C."/>
            <person name="Lara F."/>
            <person name="Lee S."/>
            <person name="Mata R."/>
            <person name="Mathew T."/>
            <person name="Moen C."/>
            <person name="Morales K."/>
            <person name="Munidasa M."/>
            <person name="Nazareth L."/>
            <person name="Ngo R."/>
            <person name="Nguyen L."/>
            <person name="Okwuonu G."/>
            <person name="Ongeri F."/>
            <person name="Patil S."/>
            <person name="Petrosino J."/>
            <person name="Pham C."/>
            <person name="Pham P."/>
            <person name="Pu L.-L."/>
            <person name="Puazo M."/>
            <person name="Raj R."/>
            <person name="Reid J."/>
            <person name="Rouhana J."/>
            <person name="Saada N."/>
            <person name="Shang Y."/>
            <person name="Simmons D."/>
            <person name="Thornton R."/>
            <person name="Warren J."/>
            <person name="Weissenberger G."/>
            <person name="Zhang J."/>
            <person name="Zhang L."/>
            <person name="Zhou C."/>
            <person name="Zhu D."/>
            <person name="Muzny D."/>
            <person name="Worley K."/>
            <person name="Gibbs R."/>
        </authorList>
    </citation>
    <scope>NUCLEOTIDE SEQUENCE [LARGE SCALE GENOMIC DNA]</scope>
    <source>
        <strain evidence="2">ATCC 15826 / DSM 8339 / NCTC 10426 / 6573</strain>
    </source>
</reference>
<organism evidence="1 2">
    <name type="scientific">Cardiobacterium hominis (strain ATCC 15826 / DSM 8339 / NCTC 10426 / 6573)</name>
    <dbReference type="NCBI Taxonomy" id="638300"/>
    <lineage>
        <taxon>Bacteria</taxon>
        <taxon>Pseudomonadati</taxon>
        <taxon>Pseudomonadota</taxon>
        <taxon>Gammaproteobacteria</taxon>
        <taxon>Cardiobacteriales</taxon>
        <taxon>Cardiobacteriaceae</taxon>
        <taxon>Cardiobacterium</taxon>
    </lineage>
</organism>
<keyword evidence="2" id="KW-1185">Reference proteome</keyword>
<sequence>MRTLIDWLVARLRRRIRLSYHLHDADGTIEIRQGWHTVRLSHSDYLLLQQLKGWQQ</sequence>
<evidence type="ECO:0000313" key="1">
    <source>
        <dbReference type="EMBL" id="EEV88231.1"/>
    </source>
</evidence>
<dbReference type="RefSeq" id="WP_004141505.1">
    <property type="nucleotide sequence ID" value="NZ_GG694027.1"/>
</dbReference>
<dbReference type="EMBL" id="ACKY01000097">
    <property type="protein sequence ID" value="EEV88231.1"/>
    <property type="molecule type" value="Genomic_DNA"/>
</dbReference>
<gene>
    <name evidence="1" type="ORF">HMPREF0198_1672</name>
</gene>
<dbReference type="AlphaFoldDB" id="C8NAZ4"/>
<dbReference type="Proteomes" id="UP000004870">
    <property type="component" value="Unassembled WGS sequence"/>
</dbReference>